<evidence type="ECO:0000313" key="2">
    <source>
        <dbReference type="Proteomes" id="UP000658514"/>
    </source>
</evidence>
<dbReference type="PANTHER" id="PTHR20883">
    <property type="entry name" value="PHYTANOYL-COA DIOXYGENASE DOMAIN CONTAINING 1"/>
    <property type="match status" value="1"/>
</dbReference>
<dbReference type="EMBL" id="JACJQH010000012">
    <property type="protein sequence ID" value="MBD2195789.1"/>
    <property type="molecule type" value="Genomic_DNA"/>
</dbReference>
<dbReference type="Pfam" id="PF05721">
    <property type="entry name" value="PhyH"/>
    <property type="match status" value="1"/>
</dbReference>
<protein>
    <submittedName>
        <fullName evidence="1">Phytanoyl-CoA dioxygenase family protein</fullName>
    </submittedName>
</protein>
<name>A0ABR8A7J2_9CYAN</name>
<comment type="caution">
    <text evidence="1">The sequence shown here is derived from an EMBL/GenBank/DDBJ whole genome shotgun (WGS) entry which is preliminary data.</text>
</comment>
<dbReference type="InterPro" id="IPR008775">
    <property type="entry name" value="Phytyl_CoA_dOase-like"/>
</dbReference>
<dbReference type="RefSeq" id="WP_190540280.1">
    <property type="nucleotide sequence ID" value="NZ_CAWPNO010000024.1"/>
</dbReference>
<dbReference type="SUPFAM" id="SSF51197">
    <property type="entry name" value="Clavaminate synthase-like"/>
    <property type="match status" value="1"/>
</dbReference>
<organism evidence="1 2">
    <name type="scientific">Calothrix parietina FACHB-288</name>
    <dbReference type="NCBI Taxonomy" id="2692896"/>
    <lineage>
        <taxon>Bacteria</taxon>
        <taxon>Bacillati</taxon>
        <taxon>Cyanobacteriota</taxon>
        <taxon>Cyanophyceae</taxon>
        <taxon>Nostocales</taxon>
        <taxon>Calotrichaceae</taxon>
        <taxon>Calothrix</taxon>
    </lineage>
</organism>
<dbReference type="Gene3D" id="2.60.120.620">
    <property type="entry name" value="q2cbj1_9rhob like domain"/>
    <property type="match status" value="1"/>
</dbReference>
<gene>
    <name evidence="1" type="ORF">H6G24_09835</name>
</gene>
<dbReference type="Proteomes" id="UP000658514">
    <property type="component" value="Unassembled WGS sequence"/>
</dbReference>
<accession>A0ABR8A7J2</accession>
<dbReference type="GO" id="GO:0051213">
    <property type="term" value="F:dioxygenase activity"/>
    <property type="evidence" value="ECO:0007669"/>
    <property type="project" value="UniProtKB-KW"/>
</dbReference>
<dbReference type="PANTHER" id="PTHR20883:SF46">
    <property type="entry name" value="PHYTANOYL-COA HYDROXYLASE"/>
    <property type="match status" value="1"/>
</dbReference>
<evidence type="ECO:0000313" key="1">
    <source>
        <dbReference type="EMBL" id="MBD2195789.1"/>
    </source>
</evidence>
<keyword evidence="1" id="KW-0223">Dioxygenase</keyword>
<reference evidence="1 2" key="1">
    <citation type="journal article" date="2020" name="ISME J.">
        <title>Comparative genomics reveals insights into cyanobacterial evolution and habitat adaptation.</title>
        <authorList>
            <person name="Chen M.Y."/>
            <person name="Teng W.K."/>
            <person name="Zhao L."/>
            <person name="Hu C.X."/>
            <person name="Zhou Y.K."/>
            <person name="Han B.P."/>
            <person name="Song L.R."/>
            <person name="Shu W.S."/>
        </authorList>
    </citation>
    <scope>NUCLEOTIDE SEQUENCE [LARGE SCALE GENOMIC DNA]</scope>
    <source>
        <strain evidence="1 2">FACHB-288</strain>
    </source>
</reference>
<keyword evidence="2" id="KW-1185">Reference proteome</keyword>
<proteinExistence type="predicted"/>
<keyword evidence="1" id="KW-0560">Oxidoreductase</keyword>
<sequence length="256" mass="28716">MSLYSLTSSELEAYEKDGFCVVAGLLSVDELEVVYSLLDEAKSLVARGEVSKSWQTDITAWERDSTSDSLIVRKVPAPFDHSERFRSIFSSPVLLDRVEQLIGSEIFLHSSKLIFKPPQIGRRKPLHQDLAYWEDMPARQVTVWCAIDPATPENGCLEVIPGSHKQGLIPHAELEDWQIDEHTLENRPVCIPMNAGDVMFLDVLTIHASLANRSNCGRLAAIVNYYSEPRRPDQRSKYGSEIPLRTCSLLSATTSN</sequence>